<name>A0A1J6HWU9_NICAT</name>
<sequence length="67" mass="7889">MMGALTWQVKYLIKILLFVLERRWYGDFCPALLSLCLVFSPSHLYSLSLDRFQTSWQTVVYVSEILV</sequence>
<accession>A0A1J6HWU9</accession>
<evidence type="ECO:0000313" key="1">
    <source>
        <dbReference type="EMBL" id="OIS96857.1"/>
    </source>
</evidence>
<dbReference type="EMBL" id="MJEQ01037193">
    <property type="protein sequence ID" value="OIS96857.1"/>
    <property type="molecule type" value="Genomic_DNA"/>
</dbReference>
<evidence type="ECO:0000313" key="2">
    <source>
        <dbReference type="Proteomes" id="UP000187609"/>
    </source>
</evidence>
<reference evidence="1" key="1">
    <citation type="submission" date="2016-11" db="EMBL/GenBank/DDBJ databases">
        <title>The genome of Nicotiana attenuata.</title>
        <authorList>
            <person name="Xu S."/>
            <person name="Brockmoeller T."/>
            <person name="Gaquerel E."/>
            <person name="Navarro A."/>
            <person name="Kuhl H."/>
            <person name="Gase K."/>
            <person name="Ling Z."/>
            <person name="Zhou W."/>
            <person name="Kreitzer C."/>
            <person name="Stanke M."/>
            <person name="Tang H."/>
            <person name="Lyons E."/>
            <person name="Pandey P."/>
            <person name="Pandey S.P."/>
            <person name="Timmermann B."/>
            <person name="Baldwin I.T."/>
        </authorList>
    </citation>
    <scope>NUCLEOTIDE SEQUENCE [LARGE SCALE GENOMIC DNA]</scope>
    <source>
        <strain evidence="1">UT</strain>
    </source>
</reference>
<gene>
    <name evidence="1" type="ORF">A4A49_07377</name>
</gene>
<keyword evidence="2" id="KW-1185">Reference proteome</keyword>
<protein>
    <submittedName>
        <fullName evidence="1">Uncharacterized protein</fullName>
    </submittedName>
</protein>
<dbReference type="AlphaFoldDB" id="A0A1J6HWU9"/>
<dbReference type="Proteomes" id="UP000187609">
    <property type="component" value="Unassembled WGS sequence"/>
</dbReference>
<comment type="caution">
    <text evidence="1">The sequence shown here is derived from an EMBL/GenBank/DDBJ whole genome shotgun (WGS) entry which is preliminary data.</text>
</comment>
<proteinExistence type="predicted"/>
<dbReference type="Gramene" id="OIS96857">
    <property type="protein sequence ID" value="OIS96857"/>
    <property type="gene ID" value="A4A49_07377"/>
</dbReference>
<organism evidence="1 2">
    <name type="scientific">Nicotiana attenuata</name>
    <name type="common">Coyote tobacco</name>
    <dbReference type="NCBI Taxonomy" id="49451"/>
    <lineage>
        <taxon>Eukaryota</taxon>
        <taxon>Viridiplantae</taxon>
        <taxon>Streptophyta</taxon>
        <taxon>Embryophyta</taxon>
        <taxon>Tracheophyta</taxon>
        <taxon>Spermatophyta</taxon>
        <taxon>Magnoliopsida</taxon>
        <taxon>eudicotyledons</taxon>
        <taxon>Gunneridae</taxon>
        <taxon>Pentapetalae</taxon>
        <taxon>asterids</taxon>
        <taxon>lamiids</taxon>
        <taxon>Solanales</taxon>
        <taxon>Solanaceae</taxon>
        <taxon>Nicotianoideae</taxon>
        <taxon>Nicotianeae</taxon>
        <taxon>Nicotiana</taxon>
    </lineage>
</organism>